<organism evidence="4 5">
    <name type="scientific">Azospira oryzae</name>
    <dbReference type="NCBI Taxonomy" id="146939"/>
    <lineage>
        <taxon>Bacteria</taxon>
        <taxon>Pseudomonadati</taxon>
        <taxon>Pseudomonadota</taxon>
        <taxon>Betaproteobacteria</taxon>
        <taxon>Rhodocyclales</taxon>
        <taxon>Rhodocyclaceae</taxon>
        <taxon>Azospira</taxon>
    </lineage>
</organism>
<dbReference type="Gene3D" id="3.40.50.2300">
    <property type="match status" value="1"/>
</dbReference>
<comment type="caution">
    <text evidence="4">The sequence shown here is derived from an EMBL/GenBank/DDBJ whole genome shotgun (WGS) entry which is preliminary data.</text>
</comment>
<keyword evidence="5" id="KW-1185">Reference proteome</keyword>
<dbReference type="SUPFAM" id="SSF52172">
    <property type="entry name" value="CheY-like"/>
    <property type="match status" value="1"/>
</dbReference>
<dbReference type="PROSITE" id="PS50110">
    <property type="entry name" value="RESPONSE_REGULATORY"/>
    <property type="match status" value="1"/>
</dbReference>
<evidence type="ECO:0000256" key="2">
    <source>
        <dbReference type="PROSITE-ProRule" id="PRU00169"/>
    </source>
</evidence>
<evidence type="ECO:0000259" key="3">
    <source>
        <dbReference type="PROSITE" id="PS50110"/>
    </source>
</evidence>
<feature type="domain" description="Response regulatory" evidence="3">
    <location>
        <begin position="4"/>
        <end position="121"/>
    </location>
</feature>
<protein>
    <submittedName>
        <fullName evidence="4">Histidine kinase-like protein</fullName>
    </submittedName>
</protein>
<proteinExistence type="predicted"/>
<dbReference type="EMBL" id="SHKM01000001">
    <property type="protein sequence ID" value="RZT90979.1"/>
    <property type="molecule type" value="Genomic_DNA"/>
</dbReference>
<dbReference type="InterPro" id="IPR011006">
    <property type="entry name" value="CheY-like_superfamily"/>
</dbReference>
<evidence type="ECO:0000256" key="1">
    <source>
        <dbReference type="ARBA" id="ARBA00022553"/>
    </source>
</evidence>
<gene>
    <name evidence="4" type="ORF">EV678_1804</name>
</gene>
<dbReference type="SMART" id="SM00448">
    <property type="entry name" value="REC"/>
    <property type="match status" value="1"/>
</dbReference>
<dbReference type="Pfam" id="PF00072">
    <property type="entry name" value="Response_reg"/>
    <property type="match status" value="1"/>
</dbReference>
<accession>A0ABY0IU99</accession>
<dbReference type="Pfam" id="PF13581">
    <property type="entry name" value="HATPase_c_2"/>
    <property type="match status" value="1"/>
</dbReference>
<dbReference type="SUPFAM" id="SSF55874">
    <property type="entry name" value="ATPase domain of HSP90 chaperone/DNA topoisomerase II/histidine kinase"/>
    <property type="match status" value="1"/>
</dbReference>
<dbReference type="Proteomes" id="UP000292136">
    <property type="component" value="Unassembled WGS sequence"/>
</dbReference>
<dbReference type="InterPro" id="IPR001789">
    <property type="entry name" value="Sig_transdc_resp-reg_receiver"/>
</dbReference>
<dbReference type="InterPro" id="IPR050595">
    <property type="entry name" value="Bact_response_regulator"/>
</dbReference>
<dbReference type="InterPro" id="IPR036890">
    <property type="entry name" value="HATPase_C_sf"/>
</dbReference>
<sequence length="297" mass="33166">MTHHLLIVDDEPLNLEILSEYFDGQGYRLSMAENGEVAWAMLRQHPDVDLVLLDRMMPGIDGVELLKRIKADPELKPIPVIMQTAASAPEQVREGLLAGALYYLTKPYERDSLLSIVRAALADGNTRRDLQQRLREHTNALRLMESARFSLSTLDEVGCLAVFLAQACPEPEGAVLGLSELLVNAIEHGNLGISYEEKSSLKRSDRWQEEISRRLQLPENAGKRVDVTFERDGSTIRICISDQGEGFDWSRYLDFDPARAFDPNGRGIAMARLGSFQDLQYQGKGNVVLATIGETLP</sequence>
<reference evidence="4 5" key="1">
    <citation type="submission" date="2019-02" db="EMBL/GenBank/DDBJ databases">
        <title>Genomic Encyclopedia of Type Strains, Phase IV (KMG-IV): sequencing the most valuable type-strain genomes for metagenomic binning, comparative biology and taxonomic classification.</title>
        <authorList>
            <person name="Goeker M."/>
        </authorList>
    </citation>
    <scope>NUCLEOTIDE SEQUENCE [LARGE SCALE GENOMIC DNA]</scope>
    <source>
        <strain evidence="4 5">DSM 21223</strain>
    </source>
</reference>
<dbReference type="PANTHER" id="PTHR44591:SF23">
    <property type="entry name" value="CHEY SUBFAMILY"/>
    <property type="match status" value="1"/>
</dbReference>
<dbReference type="CDD" id="cd16936">
    <property type="entry name" value="HATPase_RsbW-like"/>
    <property type="match status" value="1"/>
</dbReference>
<name>A0ABY0IU99_9RHOO</name>
<feature type="modified residue" description="4-aspartylphosphate" evidence="2">
    <location>
        <position position="54"/>
    </location>
</feature>
<evidence type="ECO:0000313" key="5">
    <source>
        <dbReference type="Proteomes" id="UP000292136"/>
    </source>
</evidence>
<keyword evidence="1 2" id="KW-0597">Phosphoprotein</keyword>
<dbReference type="PANTHER" id="PTHR44591">
    <property type="entry name" value="STRESS RESPONSE REGULATOR PROTEIN 1"/>
    <property type="match status" value="1"/>
</dbReference>
<evidence type="ECO:0000313" key="4">
    <source>
        <dbReference type="EMBL" id="RZT90979.1"/>
    </source>
</evidence>
<dbReference type="Gene3D" id="3.30.565.10">
    <property type="entry name" value="Histidine kinase-like ATPase, C-terminal domain"/>
    <property type="match status" value="1"/>
</dbReference>
<dbReference type="InterPro" id="IPR003594">
    <property type="entry name" value="HATPase_dom"/>
</dbReference>
<dbReference type="RefSeq" id="WP_130459232.1">
    <property type="nucleotide sequence ID" value="NZ_SHKM01000001.1"/>
</dbReference>